<comment type="similarity">
    <text evidence="2">Belongs to the NK-2 homeobox family.</text>
</comment>
<dbReference type="SMART" id="SM00389">
    <property type="entry name" value="HOX"/>
    <property type="match status" value="1"/>
</dbReference>
<dbReference type="OrthoDB" id="6159439at2759"/>
<evidence type="ECO:0000256" key="1">
    <source>
        <dbReference type="ARBA" id="ARBA00004123"/>
    </source>
</evidence>
<dbReference type="InterPro" id="IPR017970">
    <property type="entry name" value="Homeobox_CS"/>
</dbReference>
<dbReference type="InterPro" id="IPR009057">
    <property type="entry name" value="Homeodomain-like_sf"/>
</dbReference>
<feature type="compositionally biased region" description="Low complexity" evidence="9">
    <location>
        <begin position="65"/>
        <end position="82"/>
    </location>
</feature>
<evidence type="ECO:0000313" key="12">
    <source>
        <dbReference type="Proteomes" id="UP000440578"/>
    </source>
</evidence>
<dbReference type="FunFam" id="1.10.10.60:FF:000101">
    <property type="entry name" value="NK2 homeobox 8"/>
    <property type="match status" value="1"/>
</dbReference>
<gene>
    <name evidence="11" type="primary">HNK2</name>
    <name evidence="11" type="ORF">FJT64_021004</name>
</gene>
<dbReference type="PROSITE" id="PS00027">
    <property type="entry name" value="HOMEOBOX_1"/>
    <property type="match status" value="1"/>
</dbReference>
<evidence type="ECO:0000313" key="11">
    <source>
        <dbReference type="EMBL" id="KAF0307692.1"/>
    </source>
</evidence>
<dbReference type="InterPro" id="IPR001356">
    <property type="entry name" value="HD"/>
</dbReference>
<evidence type="ECO:0000256" key="4">
    <source>
        <dbReference type="ARBA" id="ARBA00023125"/>
    </source>
</evidence>
<keyword evidence="12" id="KW-1185">Reference proteome</keyword>
<name>A0A6A4WZS5_AMPAM</name>
<dbReference type="GO" id="GO:0030154">
    <property type="term" value="P:cell differentiation"/>
    <property type="evidence" value="ECO:0007669"/>
    <property type="project" value="TreeGrafter"/>
</dbReference>
<sequence length="276" mass="29891">MTALCSSGHGGGGVRRCPVPGRVPVPGRRGTSTVSRPAGTSAEYYEPRWPPAEATPVYPGQWGTEPAPVYPAEPVEPAVAPKVEGDSPGSPPRSPTDERTSSTPARLSDIPATVPTSRASPSEDADEADEKESGGRKRKRRVLFSKTQTYELERRFRQQRYLSAPERENLANLIDLTPTQVKIWFQNHRYKTKRATQEQGHELLPLPSAARRVAVPVLVRDGKSLPPAPAAGYGPPAPYPGHELLPFPPGVPGVPTSVVASIASLPAYNRPPYPYW</sequence>
<dbReference type="Proteomes" id="UP000440578">
    <property type="component" value="Unassembled WGS sequence"/>
</dbReference>
<dbReference type="PROSITE" id="PS50071">
    <property type="entry name" value="HOMEOBOX_2"/>
    <property type="match status" value="1"/>
</dbReference>
<evidence type="ECO:0000256" key="2">
    <source>
        <dbReference type="ARBA" id="ARBA00005661"/>
    </source>
</evidence>
<protein>
    <submittedName>
        <fullName evidence="11">Homeobox protein XENK-2</fullName>
    </submittedName>
</protein>
<feature type="region of interest" description="Disordered" evidence="9">
    <location>
        <begin position="1"/>
        <end position="142"/>
    </location>
</feature>
<evidence type="ECO:0000256" key="9">
    <source>
        <dbReference type="SAM" id="MobiDB-lite"/>
    </source>
</evidence>
<reference evidence="11 12" key="1">
    <citation type="submission" date="2019-07" db="EMBL/GenBank/DDBJ databases">
        <title>Draft genome assembly of a fouling barnacle, Amphibalanus amphitrite (Darwin, 1854): The first reference genome for Thecostraca.</title>
        <authorList>
            <person name="Kim W."/>
        </authorList>
    </citation>
    <scope>NUCLEOTIDE SEQUENCE [LARGE SCALE GENOMIC DNA]</scope>
    <source>
        <strain evidence="11">SNU_AA5</strain>
        <tissue evidence="11">Soma without cirri and trophi</tissue>
    </source>
</reference>
<feature type="domain" description="Homeobox" evidence="10">
    <location>
        <begin position="135"/>
        <end position="195"/>
    </location>
</feature>
<evidence type="ECO:0000256" key="6">
    <source>
        <dbReference type="ARBA" id="ARBA00023242"/>
    </source>
</evidence>
<evidence type="ECO:0000259" key="10">
    <source>
        <dbReference type="PROSITE" id="PS50071"/>
    </source>
</evidence>
<keyword evidence="3" id="KW-0217">Developmental protein</keyword>
<evidence type="ECO:0000256" key="8">
    <source>
        <dbReference type="RuleBase" id="RU000682"/>
    </source>
</evidence>
<dbReference type="Gene3D" id="1.10.10.60">
    <property type="entry name" value="Homeodomain-like"/>
    <property type="match status" value="1"/>
</dbReference>
<feature type="compositionally biased region" description="Low complexity" evidence="9">
    <location>
        <begin position="15"/>
        <end position="30"/>
    </location>
</feature>
<dbReference type="PANTHER" id="PTHR24340:SF82">
    <property type="entry name" value="HOMEOBOX PROTEIN VND"/>
    <property type="match status" value="1"/>
</dbReference>
<dbReference type="InterPro" id="IPR050394">
    <property type="entry name" value="Homeobox_NK-like"/>
</dbReference>
<organism evidence="11 12">
    <name type="scientific">Amphibalanus amphitrite</name>
    <name type="common">Striped barnacle</name>
    <name type="synonym">Balanus amphitrite</name>
    <dbReference type="NCBI Taxonomy" id="1232801"/>
    <lineage>
        <taxon>Eukaryota</taxon>
        <taxon>Metazoa</taxon>
        <taxon>Ecdysozoa</taxon>
        <taxon>Arthropoda</taxon>
        <taxon>Crustacea</taxon>
        <taxon>Multicrustacea</taxon>
        <taxon>Cirripedia</taxon>
        <taxon>Thoracica</taxon>
        <taxon>Thoracicalcarea</taxon>
        <taxon>Balanomorpha</taxon>
        <taxon>Balanoidea</taxon>
        <taxon>Balanidae</taxon>
        <taxon>Amphibalaninae</taxon>
        <taxon>Amphibalanus</taxon>
    </lineage>
</organism>
<comment type="caution">
    <text evidence="11">The sequence shown here is derived from an EMBL/GenBank/DDBJ whole genome shotgun (WGS) entry which is preliminary data.</text>
</comment>
<accession>A0A6A4WZS5</accession>
<evidence type="ECO:0000256" key="7">
    <source>
        <dbReference type="PROSITE-ProRule" id="PRU00108"/>
    </source>
</evidence>
<dbReference type="SUPFAM" id="SSF46689">
    <property type="entry name" value="Homeodomain-like"/>
    <property type="match status" value="1"/>
</dbReference>
<dbReference type="CDD" id="cd00086">
    <property type="entry name" value="homeodomain"/>
    <property type="match status" value="1"/>
</dbReference>
<evidence type="ECO:0000256" key="5">
    <source>
        <dbReference type="ARBA" id="ARBA00023155"/>
    </source>
</evidence>
<dbReference type="GO" id="GO:0000981">
    <property type="term" value="F:DNA-binding transcription factor activity, RNA polymerase II-specific"/>
    <property type="evidence" value="ECO:0007669"/>
    <property type="project" value="InterPro"/>
</dbReference>
<dbReference type="GO" id="GO:0005634">
    <property type="term" value="C:nucleus"/>
    <property type="evidence" value="ECO:0007669"/>
    <property type="project" value="UniProtKB-SubCell"/>
</dbReference>
<keyword evidence="5 7" id="KW-0371">Homeobox</keyword>
<dbReference type="Pfam" id="PF00046">
    <property type="entry name" value="Homeodomain"/>
    <property type="match status" value="1"/>
</dbReference>
<dbReference type="GO" id="GO:0000978">
    <property type="term" value="F:RNA polymerase II cis-regulatory region sequence-specific DNA binding"/>
    <property type="evidence" value="ECO:0007669"/>
    <property type="project" value="TreeGrafter"/>
</dbReference>
<dbReference type="InterPro" id="IPR020479">
    <property type="entry name" value="HD_metazoa"/>
</dbReference>
<keyword evidence="6 7" id="KW-0539">Nucleus</keyword>
<comment type="subcellular location">
    <subcellularLocation>
        <location evidence="1 7 8">Nucleus</location>
    </subcellularLocation>
</comment>
<dbReference type="PANTHER" id="PTHR24340">
    <property type="entry name" value="HOMEOBOX PROTEIN NKX"/>
    <property type="match status" value="1"/>
</dbReference>
<feature type="DNA-binding region" description="Homeobox" evidence="7">
    <location>
        <begin position="137"/>
        <end position="196"/>
    </location>
</feature>
<evidence type="ECO:0000256" key="3">
    <source>
        <dbReference type="ARBA" id="ARBA00022473"/>
    </source>
</evidence>
<dbReference type="EMBL" id="VIIS01000550">
    <property type="protein sequence ID" value="KAF0307692.1"/>
    <property type="molecule type" value="Genomic_DNA"/>
</dbReference>
<dbReference type="AlphaFoldDB" id="A0A6A4WZS5"/>
<dbReference type="PRINTS" id="PR00024">
    <property type="entry name" value="HOMEOBOX"/>
</dbReference>
<proteinExistence type="inferred from homology"/>
<keyword evidence="4 7" id="KW-0238">DNA-binding</keyword>